<dbReference type="GO" id="GO:0015995">
    <property type="term" value="P:chlorophyll biosynthetic process"/>
    <property type="evidence" value="ECO:0007669"/>
    <property type="project" value="UniProtKB-KW"/>
</dbReference>
<feature type="domain" description="Nudix hydrolase" evidence="13">
    <location>
        <begin position="196"/>
        <end position="348"/>
    </location>
</feature>
<evidence type="ECO:0000256" key="6">
    <source>
        <dbReference type="ARBA" id="ARBA00012057"/>
    </source>
</evidence>
<dbReference type="GO" id="GO:0004452">
    <property type="term" value="F:isopentenyl-diphosphate delta-isomerase activity"/>
    <property type="evidence" value="ECO:0007669"/>
    <property type="project" value="UniProtKB-EC"/>
</dbReference>
<dbReference type="FunFam" id="1.10.10.250:FF:000002">
    <property type="entry name" value="60S ribosomal protein L12"/>
    <property type="match status" value="1"/>
</dbReference>
<evidence type="ECO:0000256" key="1">
    <source>
        <dbReference type="ARBA" id="ARBA00003951"/>
    </source>
</evidence>
<dbReference type="EMBL" id="JAINDJ010000005">
    <property type="protein sequence ID" value="KAG9445607.1"/>
    <property type="molecule type" value="Genomic_DNA"/>
</dbReference>
<keyword evidence="7 12" id="KW-0689">Ribosomal protein</keyword>
<proteinExistence type="inferred from homology"/>
<dbReference type="CDD" id="cd00349">
    <property type="entry name" value="Ribosomal_L11"/>
    <property type="match status" value="1"/>
</dbReference>
<dbReference type="SUPFAM" id="SSF46906">
    <property type="entry name" value="Ribosomal protein L11, C-terminal domain"/>
    <property type="match status" value="1"/>
</dbReference>
<dbReference type="InterPro" id="IPR020783">
    <property type="entry name" value="Ribosomal_uL11_C"/>
</dbReference>
<comment type="pathway">
    <text evidence="2">Isoprenoid biosynthesis; dimethylallyl diphosphate biosynthesis; dimethylallyl diphosphate from isopentenyl diphosphate: step 1/1.</text>
</comment>
<dbReference type="InterPro" id="IPR036769">
    <property type="entry name" value="Ribosomal_uL11_C_sf"/>
</dbReference>
<dbReference type="GO" id="GO:0003735">
    <property type="term" value="F:structural constituent of ribosome"/>
    <property type="evidence" value="ECO:0007669"/>
    <property type="project" value="InterPro"/>
</dbReference>
<keyword evidence="9" id="KW-0414">Isoprene biosynthesis</keyword>
<dbReference type="PROSITE" id="PS00359">
    <property type="entry name" value="RIBOSOMAL_L11"/>
    <property type="match status" value="1"/>
</dbReference>
<evidence type="ECO:0000256" key="5">
    <source>
        <dbReference type="ARBA" id="ARBA00010537"/>
    </source>
</evidence>
<dbReference type="GO" id="GO:0005840">
    <property type="term" value="C:ribosome"/>
    <property type="evidence" value="ECO:0007669"/>
    <property type="project" value="UniProtKB-KW"/>
</dbReference>
<dbReference type="Proteomes" id="UP000825729">
    <property type="component" value="Unassembled WGS sequence"/>
</dbReference>
<dbReference type="SMART" id="SM00649">
    <property type="entry name" value="RL11"/>
    <property type="match status" value="1"/>
</dbReference>
<dbReference type="InterPro" id="IPR036796">
    <property type="entry name" value="Ribosomal_uL11_N_sf"/>
</dbReference>
<dbReference type="GO" id="GO:0006412">
    <property type="term" value="P:translation"/>
    <property type="evidence" value="ECO:0007669"/>
    <property type="project" value="InterPro"/>
</dbReference>
<dbReference type="PANTHER" id="PTHR10885:SF0">
    <property type="entry name" value="ISOPENTENYL-DIPHOSPHATE DELTA-ISOMERASE"/>
    <property type="match status" value="1"/>
</dbReference>
<dbReference type="HAMAP" id="MF_00736">
    <property type="entry name" value="Ribosomal_uL11"/>
    <property type="match status" value="1"/>
</dbReference>
<evidence type="ECO:0000256" key="12">
    <source>
        <dbReference type="RuleBase" id="RU003978"/>
    </source>
</evidence>
<keyword evidence="11 12" id="KW-0687">Ribonucleoprotein</keyword>
<keyword evidence="8" id="KW-0149">Chlorophyll biosynthesis</keyword>
<dbReference type="EC" id="5.3.3.2" evidence="6"/>
<evidence type="ECO:0000256" key="10">
    <source>
        <dbReference type="ARBA" id="ARBA00023235"/>
    </source>
</evidence>
<reference evidence="14 15" key="1">
    <citation type="submission" date="2021-07" db="EMBL/GenBank/DDBJ databases">
        <title>The Aristolochia fimbriata genome: insights into angiosperm evolution, floral development and chemical biosynthesis.</title>
        <authorList>
            <person name="Jiao Y."/>
        </authorList>
    </citation>
    <scope>NUCLEOTIDE SEQUENCE [LARGE SCALE GENOMIC DNA]</scope>
    <source>
        <strain evidence="14">IBCAS-2021</strain>
        <tissue evidence="14">Leaf</tissue>
    </source>
</reference>
<protein>
    <recommendedName>
        <fullName evidence="6">isopentenyl-diphosphate Delta-isomerase</fullName>
        <ecNumber evidence="6">5.3.3.2</ecNumber>
    </recommendedName>
</protein>
<dbReference type="Gene3D" id="3.90.79.10">
    <property type="entry name" value="Nucleoside Triphosphate Pyrophosphohydrolase"/>
    <property type="match status" value="1"/>
</dbReference>
<comment type="similarity">
    <text evidence="5 12">Belongs to the universal ribosomal protein uL11 family.</text>
</comment>
<evidence type="ECO:0000256" key="11">
    <source>
        <dbReference type="ARBA" id="ARBA00023274"/>
    </source>
</evidence>
<evidence type="ECO:0000259" key="13">
    <source>
        <dbReference type="PROSITE" id="PS51462"/>
    </source>
</evidence>
<dbReference type="Gene3D" id="1.10.10.250">
    <property type="entry name" value="Ribosomal protein L11, C-terminal domain"/>
    <property type="match status" value="1"/>
</dbReference>
<dbReference type="CDD" id="cd02885">
    <property type="entry name" value="NUDIX_IPP_Isomerase"/>
    <property type="match status" value="1"/>
</dbReference>
<keyword evidence="15" id="KW-1185">Reference proteome</keyword>
<organism evidence="14 15">
    <name type="scientific">Aristolochia fimbriata</name>
    <name type="common">White veined hardy Dutchman's pipe vine</name>
    <dbReference type="NCBI Taxonomy" id="158543"/>
    <lineage>
        <taxon>Eukaryota</taxon>
        <taxon>Viridiplantae</taxon>
        <taxon>Streptophyta</taxon>
        <taxon>Embryophyta</taxon>
        <taxon>Tracheophyta</taxon>
        <taxon>Spermatophyta</taxon>
        <taxon>Magnoliopsida</taxon>
        <taxon>Magnoliidae</taxon>
        <taxon>Piperales</taxon>
        <taxon>Aristolochiaceae</taxon>
        <taxon>Aristolochia</taxon>
    </lineage>
</organism>
<dbReference type="GO" id="GO:0005829">
    <property type="term" value="C:cytosol"/>
    <property type="evidence" value="ECO:0007669"/>
    <property type="project" value="UniProtKB-ARBA"/>
</dbReference>
<dbReference type="FunFam" id="3.90.79.10:FF:000025">
    <property type="entry name" value="isopentenyl-diphosphate Delta-isomerase I"/>
    <property type="match status" value="1"/>
</dbReference>
<dbReference type="Pfam" id="PF03946">
    <property type="entry name" value="Ribosomal_L11_N"/>
    <property type="match status" value="1"/>
</dbReference>
<evidence type="ECO:0000256" key="9">
    <source>
        <dbReference type="ARBA" id="ARBA00023229"/>
    </source>
</evidence>
<dbReference type="PROSITE" id="PS51462">
    <property type="entry name" value="NUDIX"/>
    <property type="match status" value="1"/>
</dbReference>
<dbReference type="SUPFAM" id="SSF54747">
    <property type="entry name" value="Ribosomal L11/L12e N-terminal domain"/>
    <property type="match status" value="1"/>
</dbReference>
<dbReference type="InterPro" id="IPR000086">
    <property type="entry name" value="NUDIX_hydrolase_dom"/>
</dbReference>
<comment type="function">
    <text evidence="1">Catalyzes the 1,3-allylic rearrangement of the homoallylic substrate isopentenyl (IPP) to its highly electrophilic allylic isomer, dimethylallyl diphosphate (DMAPP).</text>
</comment>
<dbReference type="Gene3D" id="3.30.1550.10">
    <property type="entry name" value="Ribosomal protein L11/L12, N-terminal domain"/>
    <property type="match status" value="1"/>
</dbReference>
<dbReference type="GO" id="GO:0009240">
    <property type="term" value="P:isopentenyl diphosphate biosynthetic process"/>
    <property type="evidence" value="ECO:0007669"/>
    <property type="project" value="TreeGrafter"/>
</dbReference>
<evidence type="ECO:0000256" key="4">
    <source>
        <dbReference type="ARBA" id="ARBA00007579"/>
    </source>
</evidence>
<evidence type="ECO:0000256" key="7">
    <source>
        <dbReference type="ARBA" id="ARBA00022980"/>
    </source>
</evidence>
<evidence type="ECO:0000313" key="15">
    <source>
        <dbReference type="Proteomes" id="UP000825729"/>
    </source>
</evidence>
<comment type="pathway">
    <text evidence="3">Porphyrin-containing compound metabolism; chlorophyll biosynthesis.</text>
</comment>
<evidence type="ECO:0000313" key="14">
    <source>
        <dbReference type="EMBL" id="KAG9445607.1"/>
    </source>
</evidence>
<dbReference type="InterPro" id="IPR000911">
    <property type="entry name" value="Ribosomal_uL11"/>
</dbReference>
<dbReference type="InterPro" id="IPR020785">
    <property type="entry name" value="Ribosomal_uL11_CS"/>
</dbReference>
<dbReference type="Pfam" id="PF00293">
    <property type="entry name" value="NUDIX"/>
    <property type="match status" value="1"/>
</dbReference>
<dbReference type="InterPro" id="IPR011876">
    <property type="entry name" value="IsopentenylPP_isomerase_typ1"/>
</dbReference>
<sequence length="379" mass="42562">MPPKFDPSQVVDVFVRVTGGEVGAASSLAPKIGPLGLSPKKIGEDIAKETAKDWKGLRVTVKLTVQNRQAKVSVVPSAAALVIKALKEPERDRKKTKNIKHSGNISLDDVIEIARVMRPRSMAKDLSGTIKEILGTCVSVGCTVDGKDPKDLQQEIADGDVEVPSECILVDEQDRVVGHDSKYNCHLMEKIESENLLHRAFSVFLFNTKYELLLQQRSATKVTFPLVWTNTCCSHPLYRESELIEENCLGVRNAAQRKLLDELGIPPEELPVDQFYPLGRMLYKAPSDGKWGEHEVDYLLFIVRDVTVNPNPDEVADVKYVDGEQLKELLRKADAGEDSIKLSPWFRLVVDNFLLKWWKHLEEGTLEEVADMKTIHRLK</sequence>
<accession>A0AAV7ED26</accession>
<dbReference type="Pfam" id="PF00298">
    <property type="entry name" value="Ribosomal_L11"/>
    <property type="match status" value="1"/>
</dbReference>
<evidence type="ECO:0000256" key="2">
    <source>
        <dbReference type="ARBA" id="ARBA00004826"/>
    </source>
</evidence>
<dbReference type="FunFam" id="3.30.1550.10:FF:000002">
    <property type="entry name" value="60S ribosomal protein L12"/>
    <property type="match status" value="1"/>
</dbReference>
<gene>
    <name evidence="14" type="ORF">H6P81_011735</name>
</gene>
<dbReference type="AlphaFoldDB" id="A0AAV7ED26"/>
<dbReference type="PANTHER" id="PTHR10885">
    <property type="entry name" value="ISOPENTENYL-DIPHOSPHATE DELTA-ISOMERASE"/>
    <property type="match status" value="1"/>
</dbReference>
<dbReference type="InterPro" id="IPR020784">
    <property type="entry name" value="Ribosomal_uL11_N"/>
</dbReference>
<evidence type="ECO:0000256" key="8">
    <source>
        <dbReference type="ARBA" id="ARBA00023171"/>
    </source>
</evidence>
<dbReference type="NCBIfam" id="TIGR02150">
    <property type="entry name" value="IPP_isom_1"/>
    <property type="match status" value="1"/>
</dbReference>
<comment type="caution">
    <text evidence="14">The sequence shown here is derived from an EMBL/GenBank/DDBJ whole genome shotgun (WGS) entry which is preliminary data.</text>
</comment>
<evidence type="ECO:0000256" key="3">
    <source>
        <dbReference type="ARBA" id="ARBA00005173"/>
    </source>
</evidence>
<name>A0AAV7ED26_ARIFI</name>
<comment type="similarity">
    <text evidence="4">Belongs to the IPP isomerase type 1 family.</text>
</comment>
<keyword evidence="10" id="KW-0413">Isomerase</keyword>
<dbReference type="GO" id="GO:1990904">
    <property type="term" value="C:ribonucleoprotein complex"/>
    <property type="evidence" value="ECO:0007669"/>
    <property type="project" value="UniProtKB-KW"/>
</dbReference>
<dbReference type="InterPro" id="IPR015797">
    <property type="entry name" value="NUDIX_hydrolase-like_dom_sf"/>
</dbReference>
<dbReference type="SUPFAM" id="SSF55811">
    <property type="entry name" value="Nudix"/>
    <property type="match status" value="1"/>
</dbReference>